<proteinExistence type="predicted"/>
<name>A0A5N6RCG1_9ROSI</name>
<sequence>MATRSHRGSSSSIPPTADGFEARTPVPSPQSQSFSRGYGSVLSTSLAYIVPLARGCSPWRPDAVMSTTGRGRLFTQGLAEFFSGNFGRRKISPAAAHHHRPPGDGKTMPPAAYGGCAHTSLA</sequence>
<dbReference type="OrthoDB" id="1595177at2759"/>
<dbReference type="Proteomes" id="UP000327013">
    <property type="component" value="Chromosome 6"/>
</dbReference>
<dbReference type="InterPro" id="IPR052997">
    <property type="entry name" value="RRT15-like"/>
</dbReference>
<dbReference type="AlphaFoldDB" id="A0A5N6RCG1"/>
<gene>
    <name evidence="2" type="ORF">FH972_015146</name>
</gene>
<reference evidence="2 3" key="1">
    <citation type="submission" date="2019-06" db="EMBL/GenBank/DDBJ databases">
        <title>A chromosomal-level reference genome of Carpinus fangiana (Coryloideae, Betulaceae).</title>
        <authorList>
            <person name="Yang X."/>
            <person name="Wang Z."/>
            <person name="Zhang L."/>
            <person name="Hao G."/>
            <person name="Liu J."/>
            <person name="Yang Y."/>
        </authorList>
    </citation>
    <scope>NUCLEOTIDE SEQUENCE [LARGE SCALE GENOMIC DNA]</scope>
    <source>
        <strain evidence="2">Cfa_2016G</strain>
        <tissue evidence="2">Leaf</tissue>
    </source>
</reference>
<dbReference type="PANTHER" id="PTHR33047:SF42">
    <property type="entry name" value="PROTEIN TAR1"/>
    <property type="match status" value="1"/>
</dbReference>
<accession>A0A5N6RCG1</accession>
<evidence type="ECO:0000313" key="2">
    <source>
        <dbReference type="EMBL" id="KAE8076499.1"/>
    </source>
</evidence>
<evidence type="ECO:0000256" key="1">
    <source>
        <dbReference type="SAM" id="MobiDB-lite"/>
    </source>
</evidence>
<protein>
    <submittedName>
        <fullName evidence="2">Uncharacterized protein</fullName>
    </submittedName>
</protein>
<keyword evidence="3" id="KW-1185">Reference proteome</keyword>
<dbReference type="PANTHER" id="PTHR33047">
    <property type="entry name" value="PROTEIN TAR1"/>
    <property type="match status" value="1"/>
</dbReference>
<evidence type="ECO:0000313" key="3">
    <source>
        <dbReference type="Proteomes" id="UP000327013"/>
    </source>
</evidence>
<organism evidence="2 3">
    <name type="scientific">Carpinus fangiana</name>
    <dbReference type="NCBI Taxonomy" id="176857"/>
    <lineage>
        <taxon>Eukaryota</taxon>
        <taxon>Viridiplantae</taxon>
        <taxon>Streptophyta</taxon>
        <taxon>Embryophyta</taxon>
        <taxon>Tracheophyta</taxon>
        <taxon>Spermatophyta</taxon>
        <taxon>Magnoliopsida</taxon>
        <taxon>eudicotyledons</taxon>
        <taxon>Gunneridae</taxon>
        <taxon>Pentapetalae</taxon>
        <taxon>rosids</taxon>
        <taxon>fabids</taxon>
        <taxon>Fagales</taxon>
        <taxon>Betulaceae</taxon>
        <taxon>Carpinus</taxon>
    </lineage>
</organism>
<feature type="region of interest" description="Disordered" evidence="1">
    <location>
        <begin position="1"/>
        <end position="37"/>
    </location>
</feature>
<dbReference type="EMBL" id="CM017326">
    <property type="protein sequence ID" value="KAE8076499.1"/>
    <property type="molecule type" value="Genomic_DNA"/>
</dbReference>